<dbReference type="NCBIfam" id="TIGR03998">
    <property type="entry name" value="thiol_BshC"/>
    <property type="match status" value="1"/>
</dbReference>
<evidence type="ECO:0000259" key="4">
    <source>
        <dbReference type="Pfam" id="PF24850"/>
    </source>
</evidence>
<keyword evidence="2" id="KW-0175">Coiled coil</keyword>
<proteinExistence type="inferred from homology"/>
<dbReference type="Pfam" id="PF24850">
    <property type="entry name" value="CC_BshC"/>
    <property type="match status" value="1"/>
</dbReference>
<dbReference type="HAMAP" id="MF_01867">
    <property type="entry name" value="BshC"/>
    <property type="match status" value="1"/>
</dbReference>
<dbReference type="PIRSF" id="PIRSF012535">
    <property type="entry name" value="UCP012535"/>
    <property type="match status" value="1"/>
</dbReference>
<dbReference type="STRING" id="651661.SAMN05660293_04273"/>
<feature type="coiled-coil region" evidence="2">
    <location>
        <begin position="436"/>
        <end position="463"/>
    </location>
</feature>
<evidence type="ECO:0000259" key="3">
    <source>
        <dbReference type="Pfam" id="PF10079"/>
    </source>
</evidence>
<dbReference type="InterPro" id="IPR055398">
    <property type="entry name" value="Rossmann-like_BshC"/>
</dbReference>
<evidence type="ECO:0000256" key="1">
    <source>
        <dbReference type="ARBA" id="ARBA00022598"/>
    </source>
</evidence>
<evidence type="ECO:0000313" key="6">
    <source>
        <dbReference type="Proteomes" id="UP000190897"/>
    </source>
</evidence>
<evidence type="ECO:0000313" key="5">
    <source>
        <dbReference type="EMBL" id="SKC10682.1"/>
    </source>
</evidence>
<name>A0A1T5GQF6_9BACT</name>
<dbReference type="InterPro" id="IPR055399">
    <property type="entry name" value="CC_BshC"/>
</dbReference>
<dbReference type="OrthoDB" id="9765151at2"/>
<comment type="similarity">
    <text evidence="2">Belongs to the BshC family.</text>
</comment>
<dbReference type="InterPro" id="IPR011199">
    <property type="entry name" value="Bacillithiol_biosynth_BshC"/>
</dbReference>
<accession>A0A1T5GQF6</accession>
<dbReference type="EC" id="6.-.-.-" evidence="2"/>
<sequence length="517" mass="59795">MTLHSLDLRTTGQFPALLLDYLDQKPALKPFYSIYPTLENAKEAIISKQNFDTEKRKTLVDVLEKQYTGLPYLPDFSILLKENTFTVTTGHQLNIFTGPLYIIYKIVTTVKLARALKEAYPEYNFVPIYWMASEDHDFEEIAAFHLFGQTHKWTGEHKGAVGRLNPKELESIIKQMPDKPLLFAKAYLENTTLANAVRCYMHELFGKQGLITLDADNADLKRHFLPVIQEELTDSVSEKLVTETTGKLNALGYHTPLHAREINLFYLADGLRERITRDGDAFQVLNTDIKFTKSEILDLASKNPELFSPNVVLRPLYEEVILPNLAYIGGPSEVPYWMQLKGVFEHFNVPFPMLMPRNFALYLNNLQGRKVQKLRIDYKDLFLDEVALKKTFVERNTEHILSLEDQKNAFDNIFEAILDKATAVDQTMYGAVKAEQTRLLNSLKHLEKRIIKAEERNHESEIVQLISLKNKLFPNGIAQERYDNLLNFYINDPEFIEKLFDVFDPLDFRYNVLVEDK</sequence>
<evidence type="ECO:0000256" key="2">
    <source>
        <dbReference type="HAMAP-Rule" id="MF_01867"/>
    </source>
</evidence>
<dbReference type="GO" id="GO:0016874">
    <property type="term" value="F:ligase activity"/>
    <property type="evidence" value="ECO:0007669"/>
    <property type="project" value="UniProtKB-UniRule"/>
</dbReference>
<gene>
    <name evidence="2" type="primary">bshC</name>
    <name evidence="5" type="ORF">SAMN05660293_04273</name>
</gene>
<protein>
    <recommendedName>
        <fullName evidence="2">Putative cysteine ligase BshC</fullName>
        <ecNumber evidence="2">6.-.-.-</ecNumber>
    </recommendedName>
</protein>
<dbReference type="RefSeq" id="WP_082216753.1">
    <property type="nucleotide sequence ID" value="NZ_FUZA01000006.1"/>
</dbReference>
<feature type="domain" description="Bacillithiol biosynthesis BshC N-terminal Rossmann-like" evidence="3">
    <location>
        <begin position="1"/>
        <end position="358"/>
    </location>
</feature>
<feature type="domain" description="Bacillithiol biosynthesis BshC C-terminal coiled-coil" evidence="4">
    <location>
        <begin position="360"/>
        <end position="513"/>
    </location>
</feature>
<dbReference type="Pfam" id="PF10079">
    <property type="entry name" value="Rossmann-like_BshC"/>
    <property type="match status" value="1"/>
</dbReference>
<keyword evidence="6" id="KW-1185">Reference proteome</keyword>
<keyword evidence="1 2" id="KW-0436">Ligase</keyword>
<organism evidence="5 6">
    <name type="scientific">Dyadobacter psychrophilus</name>
    <dbReference type="NCBI Taxonomy" id="651661"/>
    <lineage>
        <taxon>Bacteria</taxon>
        <taxon>Pseudomonadati</taxon>
        <taxon>Bacteroidota</taxon>
        <taxon>Cytophagia</taxon>
        <taxon>Cytophagales</taxon>
        <taxon>Spirosomataceae</taxon>
        <taxon>Dyadobacter</taxon>
    </lineage>
</organism>
<reference evidence="6" key="1">
    <citation type="submission" date="2017-02" db="EMBL/GenBank/DDBJ databases">
        <authorList>
            <person name="Varghese N."/>
            <person name="Submissions S."/>
        </authorList>
    </citation>
    <scope>NUCLEOTIDE SEQUENCE [LARGE SCALE GENOMIC DNA]</scope>
    <source>
        <strain evidence="6">DSM 22270</strain>
    </source>
</reference>
<dbReference type="Proteomes" id="UP000190897">
    <property type="component" value="Unassembled WGS sequence"/>
</dbReference>
<dbReference type="EMBL" id="FUZA01000006">
    <property type="protein sequence ID" value="SKC10682.1"/>
    <property type="molecule type" value="Genomic_DNA"/>
</dbReference>
<dbReference type="AlphaFoldDB" id="A0A1T5GQF6"/>